<accession>A0A2M8L854</accession>
<dbReference type="EMBL" id="PFEP01000043">
    <property type="protein sequence ID" value="PJE72765.1"/>
    <property type="molecule type" value="Genomic_DNA"/>
</dbReference>
<evidence type="ECO:0000313" key="1">
    <source>
        <dbReference type="EMBL" id="PJE72765.1"/>
    </source>
</evidence>
<reference evidence="2" key="1">
    <citation type="submission" date="2017-09" db="EMBL/GenBank/DDBJ databases">
        <title>Depth-based differentiation of microbial function through sediment-hosted aquifers and enrichment of novel symbionts in the deep terrestrial subsurface.</title>
        <authorList>
            <person name="Probst A.J."/>
            <person name="Ladd B."/>
            <person name="Jarett J.K."/>
            <person name="Geller-Mcgrath D.E."/>
            <person name="Sieber C.M.K."/>
            <person name="Emerson J.B."/>
            <person name="Anantharaman K."/>
            <person name="Thomas B.C."/>
            <person name="Malmstrom R."/>
            <person name="Stieglmeier M."/>
            <person name="Klingl A."/>
            <person name="Woyke T."/>
            <person name="Ryan C.M."/>
            <person name="Banfield J.F."/>
        </authorList>
    </citation>
    <scope>NUCLEOTIDE SEQUENCE [LARGE SCALE GENOMIC DNA]</scope>
</reference>
<dbReference type="Proteomes" id="UP000230603">
    <property type="component" value="Unassembled WGS sequence"/>
</dbReference>
<dbReference type="AlphaFoldDB" id="A0A2M8L854"/>
<name>A0A2M8L854_9BACT</name>
<gene>
    <name evidence="1" type="ORF">COV00_03560</name>
</gene>
<proteinExistence type="predicted"/>
<sequence>MKNDFQKLLDKFRRLSLPVRQYAIYGSGPLAARGIREAKDLDVIVTDNLYQKLKEEYPRDSKKERIKIGEIEIYPSWAWEPKINGLEGVIKRAEVINGLRFIRLDDLLECKRKMGRPKDFEDIRLIRDYLQNQNLGKLRKISY</sequence>
<organism evidence="1 2">
    <name type="scientific">Candidatus Tagabacteria bacterium CG10_big_fil_rev_8_21_14_0_10_40_13</name>
    <dbReference type="NCBI Taxonomy" id="1975022"/>
    <lineage>
        <taxon>Bacteria</taxon>
        <taxon>Candidatus Tagaibacteriota</taxon>
    </lineage>
</organism>
<comment type="caution">
    <text evidence="1">The sequence shown here is derived from an EMBL/GenBank/DDBJ whole genome shotgun (WGS) entry which is preliminary data.</text>
</comment>
<protein>
    <submittedName>
        <fullName evidence="1">Uncharacterized protein</fullName>
    </submittedName>
</protein>
<evidence type="ECO:0000313" key="2">
    <source>
        <dbReference type="Proteomes" id="UP000230603"/>
    </source>
</evidence>